<dbReference type="Proteomes" id="UP000826195">
    <property type="component" value="Unassembled WGS sequence"/>
</dbReference>
<protein>
    <recommendedName>
        <fullName evidence="3">Peptidase A2 domain-containing protein</fullName>
    </recommendedName>
</protein>
<comment type="caution">
    <text evidence="1">The sequence shown here is derived from an EMBL/GenBank/DDBJ whole genome shotgun (WGS) entry which is preliminary data.</text>
</comment>
<reference evidence="1 2" key="1">
    <citation type="journal article" date="2021" name="J. Hered.">
        <title>A chromosome-level genome assembly of the parasitoid wasp, Cotesia glomerata (Hymenoptera: Braconidae).</title>
        <authorList>
            <person name="Pinto B.J."/>
            <person name="Weis J.J."/>
            <person name="Gamble T."/>
            <person name="Ode P.J."/>
            <person name="Paul R."/>
            <person name="Zaspel J.M."/>
        </authorList>
    </citation>
    <scope>NUCLEOTIDE SEQUENCE [LARGE SCALE GENOMIC DNA]</scope>
    <source>
        <strain evidence="1">CgM1</strain>
    </source>
</reference>
<evidence type="ECO:0000313" key="1">
    <source>
        <dbReference type="EMBL" id="KAH0568626.1"/>
    </source>
</evidence>
<name>A0AAV7J9T5_COTGL</name>
<evidence type="ECO:0000313" key="2">
    <source>
        <dbReference type="Proteomes" id="UP000826195"/>
    </source>
</evidence>
<sequence length="162" mass="18287">MKLDLGLGRDFKWDLMIADVSEPILGADFISHYGINVNLKKKIISLDHDSELSINSRLPSNIVSNENQNEELRKNDNDSKVDDDRVFVTDQISGIRFLVDGGAQNSVFPRSMLRDQNLTRDPSCNLQQSDKTTISTYGTISCNLNFGLNRNFIGEFRVADLF</sequence>
<organism evidence="1 2">
    <name type="scientific">Cotesia glomerata</name>
    <name type="common">Lepidopteran parasitic wasp</name>
    <name type="synonym">Apanteles glomeratus</name>
    <dbReference type="NCBI Taxonomy" id="32391"/>
    <lineage>
        <taxon>Eukaryota</taxon>
        <taxon>Metazoa</taxon>
        <taxon>Ecdysozoa</taxon>
        <taxon>Arthropoda</taxon>
        <taxon>Hexapoda</taxon>
        <taxon>Insecta</taxon>
        <taxon>Pterygota</taxon>
        <taxon>Neoptera</taxon>
        <taxon>Endopterygota</taxon>
        <taxon>Hymenoptera</taxon>
        <taxon>Apocrita</taxon>
        <taxon>Ichneumonoidea</taxon>
        <taxon>Braconidae</taxon>
        <taxon>Microgastrinae</taxon>
        <taxon>Cotesia</taxon>
    </lineage>
</organism>
<accession>A0AAV7J9T5</accession>
<evidence type="ECO:0008006" key="3">
    <source>
        <dbReference type="Google" id="ProtNLM"/>
    </source>
</evidence>
<dbReference type="EMBL" id="JAHXZJ010000001">
    <property type="protein sequence ID" value="KAH0568626.1"/>
    <property type="molecule type" value="Genomic_DNA"/>
</dbReference>
<gene>
    <name evidence="1" type="ORF">KQX54_021312</name>
</gene>
<keyword evidence="2" id="KW-1185">Reference proteome</keyword>
<dbReference type="AlphaFoldDB" id="A0AAV7J9T5"/>
<proteinExistence type="predicted"/>